<dbReference type="Proteomes" id="UP001158045">
    <property type="component" value="Unassembled WGS sequence"/>
</dbReference>
<evidence type="ECO:0000259" key="2">
    <source>
        <dbReference type="Pfam" id="PF13200"/>
    </source>
</evidence>
<feature type="domain" description="DUF4015" evidence="2">
    <location>
        <begin position="194"/>
        <end position="508"/>
    </location>
</feature>
<dbReference type="GO" id="GO:0016787">
    <property type="term" value="F:hydrolase activity"/>
    <property type="evidence" value="ECO:0007669"/>
    <property type="project" value="UniProtKB-KW"/>
</dbReference>
<name>A0ABT6NGR4_9FIRM</name>
<dbReference type="Gene3D" id="3.20.20.80">
    <property type="entry name" value="Glycosidases"/>
    <property type="match status" value="1"/>
</dbReference>
<evidence type="ECO:0000313" key="4">
    <source>
        <dbReference type="Proteomes" id="UP001158045"/>
    </source>
</evidence>
<sequence>MRYKKSRVLLVITLIVLIVGGAYFVKAQNEKAQIINQEKLAQAEAARIEQERQILEQEKAEKIAEEKRKKEEEEKRIEEERKLKNEKIANNTFYIKAGGTSLYEKADASSEIISSLKGKRSIYIEERIKDENGELSYLRVKNNIDDVDDLGYIKASDVVDSLVAYIAKPYSDVDYSYYPKNDSFESNPKIDVKAIYVTGSTASNERLDEMIALIDETKLNAMVVDVKDDNGYLLFHSPTAEKLNPEANDHVYIDDMQAFMDKMKEHNVYLIARVVTFKSPIYAKAHPERAIVYKDSGELYSDNDRLIWASAYDRELWAYNVGIAKEAAAYGFNEIQFDYVRFPAIAKQEAMDYRDGTGESHTAIIQAFIKFAYEALTEDQVYISADVFGWAATALDDVGIGQHWESIANVVDYISPMNYPSHYGPGNYGLPVPDAYPYETMDRSVKDAIARNANLLNAGHIRPWIQHFTATWVDGHIKYGIKEVKAQIEALEANGINEYLVWNAGNYYYENAFK</sequence>
<keyword evidence="1" id="KW-0175">Coiled coil</keyword>
<dbReference type="SUPFAM" id="SSF51445">
    <property type="entry name" value="(Trans)glycosidases"/>
    <property type="match status" value="1"/>
</dbReference>
<dbReference type="InterPro" id="IPR025275">
    <property type="entry name" value="DUF4015"/>
</dbReference>
<feature type="coiled-coil region" evidence="1">
    <location>
        <begin position="31"/>
        <end position="90"/>
    </location>
</feature>
<proteinExistence type="predicted"/>
<protein>
    <submittedName>
        <fullName evidence="3">Glycoside hydrolase</fullName>
    </submittedName>
</protein>
<dbReference type="InterPro" id="IPR017853">
    <property type="entry name" value="GH"/>
</dbReference>
<organism evidence="3 4">
    <name type="scientific">Fusibacter bizertensis</name>
    <dbReference type="NCBI Taxonomy" id="1488331"/>
    <lineage>
        <taxon>Bacteria</taxon>
        <taxon>Bacillati</taxon>
        <taxon>Bacillota</taxon>
        <taxon>Clostridia</taxon>
        <taxon>Eubacteriales</taxon>
        <taxon>Eubacteriales Family XII. Incertae Sedis</taxon>
        <taxon>Fusibacter</taxon>
    </lineage>
</organism>
<dbReference type="EMBL" id="JARYZI010000014">
    <property type="protein sequence ID" value="MDH8679625.1"/>
    <property type="molecule type" value="Genomic_DNA"/>
</dbReference>
<gene>
    <name evidence="3" type="ORF">QE109_15805</name>
</gene>
<dbReference type="RefSeq" id="WP_281095521.1">
    <property type="nucleotide sequence ID" value="NZ_JARYZI010000014.1"/>
</dbReference>
<reference evidence="3 4" key="1">
    <citation type="submission" date="2023-04" db="EMBL/GenBank/DDBJ databases">
        <title>Fusibacter bizertensis strain WBS, isolated from littoral bottom sediments of the Arctic seas - biochemical and genomic analysis.</title>
        <authorList>
            <person name="Brioukhanov A.L."/>
        </authorList>
    </citation>
    <scope>NUCLEOTIDE SEQUENCE [LARGE SCALE GENOMIC DNA]</scope>
    <source>
        <strain evidence="3 4">WBS</strain>
    </source>
</reference>
<keyword evidence="4" id="KW-1185">Reference proteome</keyword>
<evidence type="ECO:0000256" key="1">
    <source>
        <dbReference type="SAM" id="Coils"/>
    </source>
</evidence>
<dbReference type="Pfam" id="PF13200">
    <property type="entry name" value="DUF4015"/>
    <property type="match status" value="1"/>
</dbReference>
<keyword evidence="3" id="KW-0378">Hydrolase</keyword>
<accession>A0ABT6NGR4</accession>
<comment type="caution">
    <text evidence="3">The sequence shown here is derived from an EMBL/GenBank/DDBJ whole genome shotgun (WGS) entry which is preliminary data.</text>
</comment>
<evidence type="ECO:0000313" key="3">
    <source>
        <dbReference type="EMBL" id="MDH8679625.1"/>
    </source>
</evidence>